<dbReference type="PANTHER" id="PTHR43675:SF8">
    <property type="entry name" value="ARSENITE METHYLTRANSFERASE"/>
    <property type="match status" value="1"/>
</dbReference>
<dbReference type="Pfam" id="PF13847">
    <property type="entry name" value="Methyltransf_31"/>
    <property type="match status" value="1"/>
</dbReference>
<reference evidence="10" key="1">
    <citation type="submission" date="2024-06" db="EMBL/GenBank/DDBJ databases">
        <title>Kribbella sp. strain HUAS MG21 genome sequences.</title>
        <authorList>
            <person name="Mo P."/>
        </authorList>
    </citation>
    <scope>NUCLEOTIDE SEQUENCE</scope>
    <source>
        <strain evidence="10">HUAS MG21</strain>
    </source>
</reference>
<protein>
    <recommendedName>
        <fullName evidence="5">Arsenite methyltransferase</fullName>
        <ecNumber evidence="4">2.1.1.137</ecNumber>
    </recommendedName>
</protein>
<gene>
    <name evidence="10" type="ORF">ABN611_07865</name>
</gene>
<evidence type="ECO:0000256" key="5">
    <source>
        <dbReference type="ARBA" id="ARBA00034545"/>
    </source>
</evidence>
<evidence type="ECO:0000256" key="6">
    <source>
        <dbReference type="ARBA" id="ARBA00047941"/>
    </source>
</evidence>
<evidence type="ECO:0000313" key="10">
    <source>
        <dbReference type="EMBL" id="XBV26334.1"/>
    </source>
</evidence>
<dbReference type="CDD" id="cd02440">
    <property type="entry name" value="AdoMet_MTases"/>
    <property type="match status" value="1"/>
</dbReference>
<dbReference type="InterPro" id="IPR029063">
    <property type="entry name" value="SAM-dependent_MTases_sf"/>
</dbReference>
<keyword evidence="1" id="KW-0808">Transferase</keyword>
<sequence length="258" mass="27683">MDTTLDTQALTEKVQRMYRQVAENPRGDFHFELGEQLALRVGYDEARLAAVPTPAVDSFAGVGFFFDLAAPKLGETVLDLGSGSGMDAFYAADLVGPTGRVIGVDFTREQIDKARRLAGESGLDQVEFHTAGIERLPFADQTVDCVISNGVINLSADKAAVFGEAARVLRPGGRLAIADIVSETQLKDSIVCNTDLWASCIGGAAQEDAYLATIEAAGFTIREIRSNPYEFLSEQARNAGKVYGVKSISVLAVKEEAR</sequence>
<dbReference type="SUPFAM" id="SSF53335">
    <property type="entry name" value="S-adenosyl-L-methionine-dependent methyltransferases"/>
    <property type="match status" value="1"/>
</dbReference>
<evidence type="ECO:0000256" key="1">
    <source>
        <dbReference type="ARBA" id="ARBA00022679"/>
    </source>
</evidence>
<dbReference type="InterPro" id="IPR026669">
    <property type="entry name" value="Arsenite_MeTrfase-like"/>
</dbReference>
<evidence type="ECO:0000256" key="8">
    <source>
        <dbReference type="ARBA" id="ARBA00048428"/>
    </source>
</evidence>
<accession>A0AAU7THD7</accession>
<proteinExistence type="inferred from homology"/>
<dbReference type="RefSeq" id="WP_350279133.1">
    <property type="nucleotide sequence ID" value="NZ_CP158165.1"/>
</dbReference>
<evidence type="ECO:0000256" key="7">
    <source>
        <dbReference type="ARBA" id="ARBA00047943"/>
    </source>
</evidence>
<dbReference type="GO" id="GO:0030791">
    <property type="term" value="F:arsenite methyltransferase activity"/>
    <property type="evidence" value="ECO:0007669"/>
    <property type="project" value="UniProtKB-EC"/>
</dbReference>
<comment type="similarity">
    <text evidence="3">Belongs to the methyltransferase superfamily. Arsenite methyltransferase family.</text>
</comment>
<comment type="catalytic activity">
    <reaction evidence="6">
        <text>arsenic triglutathione + [thioredoxin]-dithiol + S-adenosyl-L-methionine + 2 H2O = methylarsonous acid + [thioredoxin]-disulfide + 3 glutathione + S-adenosyl-L-homocysteine + H(+)</text>
        <dbReference type="Rhea" id="RHEA:69460"/>
        <dbReference type="Rhea" id="RHEA-COMP:10698"/>
        <dbReference type="Rhea" id="RHEA-COMP:10700"/>
        <dbReference type="ChEBI" id="CHEBI:15377"/>
        <dbReference type="ChEBI" id="CHEBI:15378"/>
        <dbReference type="ChEBI" id="CHEBI:17826"/>
        <dbReference type="ChEBI" id="CHEBI:29950"/>
        <dbReference type="ChEBI" id="CHEBI:50058"/>
        <dbReference type="ChEBI" id="CHEBI:57856"/>
        <dbReference type="ChEBI" id="CHEBI:57925"/>
        <dbReference type="ChEBI" id="CHEBI:59789"/>
        <dbReference type="ChEBI" id="CHEBI:183640"/>
        <dbReference type="EC" id="2.1.1.137"/>
    </reaction>
</comment>
<dbReference type="EMBL" id="CP158165">
    <property type="protein sequence ID" value="XBV26334.1"/>
    <property type="molecule type" value="Genomic_DNA"/>
</dbReference>
<name>A0AAU7THD7_9ACTN</name>
<comment type="catalytic activity">
    <reaction evidence="8">
        <text>arsenic triglutathione + 3 [thioredoxin]-dithiol + 3 S-adenosyl-L-methionine = trimethylarsine + 3 [thioredoxin]-disulfide + 3 glutathione + 3 S-adenosyl-L-homocysteine + 3 H(+)</text>
        <dbReference type="Rhea" id="RHEA:69432"/>
        <dbReference type="Rhea" id="RHEA-COMP:10698"/>
        <dbReference type="Rhea" id="RHEA-COMP:10700"/>
        <dbReference type="ChEBI" id="CHEBI:15378"/>
        <dbReference type="ChEBI" id="CHEBI:27130"/>
        <dbReference type="ChEBI" id="CHEBI:29950"/>
        <dbReference type="ChEBI" id="CHEBI:50058"/>
        <dbReference type="ChEBI" id="CHEBI:57856"/>
        <dbReference type="ChEBI" id="CHEBI:57925"/>
        <dbReference type="ChEBI" id="CHEBI:59789"/>
        <dbReference type="ChEBI" id="CHEBI:183640"/>
        <dbReference type="EC" id="2.1.1.137"/>
    </reaction>
</comment>
<evidence type="ECO:0000259" key="9">
    <source>
        <dbReference type="Pfam" id="PF13847"/>
    </source>
</evidence>
<evidence type="ECO:0000256" key="3">
    <source>
        <dbReference type="ARBA" id="ARBA00034487"/>
    </source>
</evidence>
<dbReference type="AlphaFoldDB" id="A0AAU7THD7"/>
<feature type="domain" description="Methyltransferase" evidence="9">
    <location>
        <begin position="74"/>
        <end position="218"/>
    </location>
</feature>
<evidence type="ECO:0000256" key="4">
    <source>
        <dbReference type="ARBA" id="ARBA00034521"/>
    </source>
</evidence>
<comment type="catalytic activity">
    <reaction evidence="7">
        <text>arsenic triglutathione + 2 [thioredoxin]-dithiol + 2 S-adenosyl-L-methionine + H2O = dimethylarsinous acid + 2 [thioredoxin]-disulfide + 3 glutathione + 2 S-adenosyl-L-homocysteine + 2 H(+)</text>
        <dbReference type="Rhea" id="RHEA:69464"/>
        <dbReference type="Rhea" id="RHEA-COMP:10698"/>
        <dbReference type="Rhea" id="RHEA-COMP:10700"/>
        <dbReference type="ChEBI" id="CHEBI:15377"/>
        <dbReference type="ChEBI" id="CHEBI:15378"/>
        <dbReference type="ChEBI" id="CHEBI:23808"/>
        <dbReference type="ChEBI" id="CHEBI:29950"/>
        <dbReference type="ChEBI" id="CHEBI:50058"/>
        <dbReference type="ChEBI" id="CHEBI:57856"/>
        <dbReference type="ChEBI" id="CHEBI:57925"/>
        <dbReference type="ChEBI" id="CHEBI:59789"/>
        <dbReference type="ChEBI" id="CHEBI:183640"/>
        <dbReference type="EC" id="2.1.1.137"/>
    </reaction>
</comment>
<keyword evidence="10" id="KW-0489">Methyltransferase</keyword>
<dbReference type="EC" id="2.1.1.137" evidence="4"/>
<dbReference type="InterPro" id="IPR025714">
    <property type="entry name" value="Methyltranfer_dom"/>
</dbReference>
<evidence type="ECO:0000256" key="2">
    <source>
        <dbReference type="ARBA" id="ARBA00022691"/>
    </source>
</evidence>
<dbReference type="PANTHER" id="PTHR43675">
    <property type="entry name" value="ARSENITE METHYLTRANSFERASE"/>
    <property type="match status" value="1"/>
</dbReference>
<keyword evidence="2" id="KW-0949">S-adenosyl-L-methionine</keyword>
<organism evidence="10">
    <name type="scientific">Kribbella sp. HUAS MG21</name>
    <dbReference type="NCBI Taxonomy" id="3160966"/>
    <lineage>
        <taxon>Bacteria</taxon>
        <taxon>Bacillati</taxon>
        <taxon>Actinomycetota</taxon>
        <taxon>Actinomycetes</taxon>
        <taxon>Propionibacteriales</taxon>
        <taxon>Kribbellaceae</taxon>
        <taxon>Kribbella</taxon>
    </lineage>
</organism>
<dbReference type="Gene3D" id="3.40.50.150">
    <property type="entry name" value="Vaccinia Virus protein VP39"/>
    <property type="match status" value="1"/>
</dbReference>
<dbReference type="GO" id="GO:0032259">
    <property type="term" value="P:methylation"/>
    <property type="evidence" value="ECO:0007669"/>
    <property type="project" value="UniProtKB-KW"/>
</dbReference>